<dbReference type="EMBL" id="QJKJ01000406">
    <property type="protein sequence ID" value="RDY12775.1"/>
    <property type="molecule type" value="Genomic_DNA"/>
</dbReference>
<evidence type="ECO:0000313" key="1">
    <source>
        <dbReference type="EMBL" id="RDY12775.1"/>
    </source>
</evidence>
<evidence type="ECO:0000313" key="2">
    <source>
        <dbReference type="Proteomes" id="UP000257109"/>
    </source>
</evidence>
<sequence length="150" mass="17081">MASHRLRRYRSRSRKPEFILCLTLHSSNPNPPFTLSVRVRVSPTLVRVQCLSMGPSLKSSQSETKSAFNVYLCMTKSSSNILYELDPEIDRTLRRLWKVKSYVVSNSSNSNFVSNSNNTISATTDFDFFEYSSSDINPDPNLVVSNFEEP</sequence>
<dbReference type="Proteomes" id="UP000257109">
    <property type="component" value="Unassembled WGS sequence"/>
</dbReference>
<feature type="non-terminal residue" evidence="1">
    <location>
        <position position="1"/>
    </location>
</feature>
<name>A0A371ICP7_MUCPR</name>
<gene>
    <name evidence="1" type="ORF">CR513_02372</name>
</gene>
<proteinExistence type="predicted"/>
<keyword evidence="2" id="KW-1185">Reference proteome</keyword>
<reference evidence="1" key="1">
    <citation type="submission" date="2018-05" db="EMBL/GenBank/DDBJ databases">
        <title>Draft genome of Mucuna pruriens seed.</title>
        <authorList>
            <person name="Nnadi N.E."/>
            <person name="Vos R."/>
            <person name="Hasami M.H."/>
            <person name="Devisetty U.K."/>
            <person name="Aguiy J.C."/>
        </authorList>
    </citation>
    <scope>NUCLEOTIDE SEQUENCE [LARGE SCALE GENOMIC DNA]</scope>
    <source>
        <strain evidence="1">JCA_2017</strain>
    </source>
</reference>
<protein>
    <submittedName>
        <fullName evidence="1">Uncharacterized protein</fullName>
    </submittedName>
</protein>
<accession>A0A371ICP7</accession>
<comment type="caution">
    <text evidence="1">The sequence shown here is derived from an EMBL/GenBank/DDBJ whole genome shotgun (WGS) entry which is preliminary data.</text>
</comment>
<dbReference type="AlphaFoldDB" id="A0A371ICP7"/>
<organism evidence="1 2">
    <name type="scientific">Mucuna pruriens</name>
    <name type="common">Velvet bean</name>
    <name type="synonym">Dolichos pruriens</name>
    <dbReference type="NCBI Taxonomy" id="157652"/>
    <lineage>
        <taxon>Eukaryota</taxon>
        <taxon>Viridiplantae</taxon>
        <taxon>Streptophyta</taxon>
        <taxon>Embryophyta</taxon>
        <taxon>Tracheophyta</taxon>
        <taxon>Spermatophyta</taxon>
        <taxon>Magnoliopsida</taxon>
        <taxon>eudicotyledons</taxon>
        <taxon>Gunneridae</taxon>
        <taxon>Pentapetalae</taxon>
        <taxon>rosids</taxon>
        <taxon>fabids</taxon>
        <taxon>Fabales</taxon>
        <taxon>Fabaceae</taxon>
        <taxon>Papilionoideae</taxon>
        <taxon>50 kb inversion clade</taxon>
        <taxon>NPAAA clade</taxon>
        <taxon>indigoferoid/millettioid clade</taxon>
        <taxon>Phaseoleae</taxon>
        <taxon>Mucuna</taxon>
    </lineage>
</organism>